<sequence length="79" mass="9329">MYVSVVGVEPLESYRLLLTFENGEKRLFDMTPYLNKGIFRELKDKNLFRSVRVSFDSIEWSNQADIDPEVLYEKSVAYQ</sequence>
<dbReference type="SUPFAM" id="SSF143880">
    <property type="entry name" value="NE0471 N-terminal domain-like"/>
    <property type="match status" value="1"/>
</dbReference>
<reference evidence="1 3" key="1">
    <citation type="submission" date="2012-01" db="EMBL/GenBank/DDBJ databases">
        <title>Complete sequence of Desulfotomaculum gibsoniae DSM 7213.</title>
        <authorList>
            <consortium name="US DOE Joint Genome Institute"/>
            <person name="Lucas S."/>
            <person name="Han J."/>
            <person name="Lapidus A."/>
            <person name="Cheng J.-F."/>
            <person name="Goodwin L."/>
            <person name="Pitluck S."/>
            <person name="Peters L."/>
            <person name="Ovchinnikova G."/>
            <person name="Teshima H."/>
            <person name="Detter J.C."/>
            <person name="Han C."/>
            <person name="Tapia R."/>
            <person name="Land M."/>
            <person name="Hauser L."/>
            <person name="Kyrpides N."/>
            <person name="Ivanova N."/>
            <person name="Pagani I."/>
            <person name="Parshina S."/>
            <person name="Plugge C."/>
            <person name="Muyzer G."/>
            <person name="Kuever J."/>
            <person name="Ivanova A."/>
            <person name="Nazina T."/>
            <person name="Klenk H.-P."/>
            <person name="Brambilla E."/>
            <person name="Spring S."/>
            <person name="Stams A.F."/>
            <person name="Woyke T."/>
        </authorList>
    </citation>
    <scope>NUCLEOTIDE SEQUENCE [LARGE SCALE GENOMIC DNA]</scope>
    <source>
        <strain evidence="1 3">DSM 7213</strain>
    </source>
</reference>
<dbReference type="InterPro" id="IPR018841">
    <property type="entry name" value="DUF2442"/>
</dbReference>
<gene>
    <name evidence="1" type="ORF">Desgi_4437</name>
    <name evidence="2" type="ORF">Desgi_4482</name>
</gene>
<evidence type="ECO:0008006" key="4">
    <source>
        <dbReference type="Google" id="ProtNLM"/>
    </source>
</evidence>
<dbReference type="EMBL" id="CP003273">
    <property type="protein sequence ID" value="AGL03676.1"/>
    <property type="molecule type" value="Genomic_DNA"/>
</dbReference>
<dbReference type="HOGENOM" id="CLU_153045_4_1_9"/>
<name>G6IAB7_9FIRM</name>
<dbReference type="Pfam" id="PF10387">
    <property type="entry name" value="DUF2442"/>
    <property type="match status" value="1"/>
</dbReference>
<dbReference type="OrthoDB" id="162796at2"/>
<evidence type="ECO:0000313" key="2">
    <source>
        <dbReference type="EMBL" id="AGL03710.1"/>
    </source>
</evidence>
<proteinExistence type="predicted"/>
<dbReference type="KEGG" id="dgi:Desgi_4482"/>
<organism evidence="1 3">
    <name type="scientific">Desulfoscipio gibsoniae DSM 7213</name>
    <dbReference type="NCBI Taxonomy" id="767817"/>
    <lineage>
        <taxon>Bacteria</taxon>
        <taxon>Bacillati</taxon>
        <taxon>Bacillota</taxon>
        <taxon>Clostridia</taxon>
        <taxon>Eubacteriales</taxon>
        <taxon>Desulfallaceae</taxon>
        <taxon>Desulfoscipio</taxon>
    </lineage>
</organism>
<dbReference type="RefSeq" id="WP_006524231.1">
    <property type="nucleotide sequence ID" value="NC_021184.1"/>
</dbReference>
<accession>G6IAB7</accession>
<dbReference type="Gene3D" id="3.30.2020.10">
    <property type="entry name" value="NE0471-like N-terminal domain"/>
    <property type="match status" value="1"/>
</dbReference>
<dbReference type="EMBL" id="CP003273">
    <property type="protein sequence ID" value="AGL03710.1"/>
    <property type="molecule type" value="Genomic_DNA"/>
</dbReference>
<evidence type="ECO:0000313" key="3">
    <source>
        <dbReference type="Proteomes" id="UP000013520"/>
    </source>
</evidence>
<dbReference type="InterPro" id="IPR036782">
    <property type="entry name" value="NE0471-like_N"/>
</dbReference>
<evidence type="ECO:0000313" key="1">
    <source>
        <dbReference type="EMBL" id="AGL03676.1"/>
    </source>
</evidence>
<dbReference type="Proteomes" id="UP000013520">
    <property type="component" value="Chromosome"/>
</dbReference>
<dbReference type="AlphaFoldDB" id="G6IAB7"/>
<dbReference type="eggNOG" id="COG1396">
    <property type="taxonomic scope" value="Bacteria"/>
</dbReference>
<dbReference type="KEGG" id="dgi:Desgi_4437"/>
<keyword evidence="3" id="KW-1185">Reference proteome</keyword>
<dbReference type="STRING" id="767817.Desgi_4437"/>
<protein>
    <recommendedName>
        <fullName evidence="4">DUF2442 domain-containing protein</fullName>
    </recommendedName>
</protein>